<sequence length="103" mass="11457">MAALGKLFLSGRMFSRPPEQSSVLACSVRLSLAATWTWDRQFFPRSVQNKHSGNANTSMLRANRCKVKDNPALERRAAGLRQKDRRYAESTVATGGPDLQVGY</sequence>
<comment type="caution">
    <text evidence="2">The sequence shown here is derived from an EMBL/GenBank/DDBJ whole genome shotgun (WGS) entry which is preliminary data.</text>
</comment>
<reference evidence="2" key="1">
    <citation type="submission" date="2023-01" db="EMBL/GenBank/DDBJ databases">
        <title>Colletotrichum chrysophilum M932 genome sequence.</title>
        <authorList>
            <person name="Baroncelli R."/>
        </authorList>
    </citation>
    <scope>NUCLEOTIDE SEQUENCE</scope>
    <source>
        <strain evidence="2">M932</strain>
    </source>
</reference>
<dbReference type="AlphaFoldDB" id="A0AAD9ALZ8"/>
<accession>A0AAD9ALZ8</accession>
<feature type="region of interest" description="Disordered" evidence="1">
    <location>
        <begin position="71"/>
        <end position="103"/>
    </location>
</feature>
<evidence type="ECO:0000313" key="3">
    <source>
        <dbReference type="Proteomes" id="UP001243330"/>
    </source>
</evidence>
<evidence type="ECO:0000313" key="2">
    <source>
        <dbReference type="EMBL" id="KAK1849175.1"/>
    </source>
</evidence>
<dbReference type="Proteomes" id="UP001243330">
    <property type="component" value="Unassembled WGS sequence"/>
</dbReference>
<evidence type="ECO:0000256" key="1">
    <source>
        <dbReference type="SAM" id="MobiDB-lite"/>
    </source>
</evidence>
<organism evidence="2 3">
    <name type="scientific">Colletotrichum chrysophilum</name>
    <dbReference type="NCBI Taxonomy" id="1836956"/>
    <lineage>
        <taxon>Eukaryota</taxon>
        <taxon>Fungi</taxon>
        <taxon>Dikarya</taxon>
        <taxon>Ascomycota</taxon>
        <taxon>Pezizomycotina</taxon>
        <taxon>Sordariomycetes</taxon>
        <taxon>Hypocreomycetidae</taxon>
        <taxon>Glomerellales</taxon>
        <taxon>Glomerellaceae</taxon>
        <taxon>Colletotrichum</taxon>
        <taxon>Colletotrichum gloeosporioides species complex</taxon>
    </lineage>
</organism>
<feature type="compositionally biased region" description="Basic and acidic residues" evidence="1">
    <location>
        <begin position="71"/>
        <end position="88"/>
    </location>
</feature>
<protein>
    <submittedName>
        <fullName evidence="2">Uncharacterized protein</fullName>
    </submittedName>
</protein>
<keyword evidence="3" id="KW-1185">Reference proteome</keyword>
<proteinExistence type="predicted"/>
<gene>
    <name evidence="2" type="ORF">CCHR01_08218</name>
</gene>
<name>A0AAD9ALZ8_9PEZI</name>
<dbReference type="EMBL" id="JAQOWY010000151">
    <property type="protein sequence ID" value="KAK1849175.1"/>
    <property type="molecule type" value="Genomic_DNA"/>
</dbReference>